<dbReference type="InterPro" id="IPR029058">
    <property type="entry name" value="AB_hydrolase_fold"/>
</dbReference>
<dbReference type="PANTHER" id="PTHR46438">
    <property type="entry name" value="ALPHA/BETA-HYDROLASES SUPERFAMILY PROTEIN"/>
    <property type="match status" value="1"/>
</dbReference>
<gene>
    <name evidence="2" type="primary">yugF</name>
    <name evidence="2" type="ORF">GCM10008025_32730</name>
</gene>
<dbReference type="PRINTS" id="PR00412">
    <property type="entry name" value="EPOXHYDRLASE"/>
</dbReference>
<accession>A0A916S732</accession>
<organism evidence="2 3">
    <name type="scientific">Ornithinibacillus halotolerans</name>
    <dbReference type="NCBI Taxonomy" id="1274357"/>
    <lineage>
        <taxon>Bacteria</taxon>
        <taxon>Bacillati</taxon>
        <taxon>Bacillota</taxon>
        <taxon>Bacilli</taxon>
        <taxon>Bacillales</taxon>
        <taxon>Bacillaceae</taxon>
        <taxon>Ornithinibacillus</taxon>
    </lineage>
</organism>
<keyword evidence="3" id="KW-1185">Reference proteome</keyword>
<dbReference type="SUPFAM" id="SSF53474">
    <property type="entry name" value="alpha/beta-Hydrolases"/>
    <property type="match status" value="1"/>
</dbReference>
<reference evidence="2" key="2">
    <citation type="submission" date="2020-09" db="EMBL/GenBank/DDBJ databases">
        <authorList>
            <person name="Sun Q."/>
            <person name="Zhou Y."/>
        </authorList>
    </citation>
    <scope>NUCLEOTIDE SEQUENCE</scope>
    <source>
        <strain evidence="2">CGMCC 1.12408</strain>
    </source>
</reference>
<dbReference type="GO" id="GO:0016787">
    <property type="term" value="F:hydrolase activity"/>
    <property type="evidence" value="ECO:0007669"/>
    <property type="project" value="UniProtKB-KW"/>
</dbReference>
<dbReference type="AlphaFoldDB" id="A0A916S732"/>
<dbReference type="InterPro" id="IPR000639">
    <property type="entry name" value="Epox_hydrolase-like"/>
</dbReference>
<reference evidence="2" key="1">
    <citation type="journal article" date="2014" name="Int. J. Syst. Evol. Microbiol.">
        <title>Complete genome sequence of Corynebacterium casei LMG S-19264T (=DSM 44701T), isolated from a smear-ripened cheese.</title>
        <authorList>
            <consortium name="US DOE Joint Genome Institute (JGI-PGF)"/>
            <person name="Walter F."/>
            <person name="Albersmeier A."/>
            <person name="Kalinowski J."/>
            <person name="Ruckert C."/>
        </authorList>
    </citation>
    <scope>NUCLEOTIDE SEQUENCE</scope>
    <source>
        <strain evidence="2">CGMCC 1.12408</strain>
    </source>
</reference>
<dbReference type="EMBL" id="BMEY01000021">
    <property type="protein sequence ID" value="GGA87354.1"/>
    <property type="molecule type" value="Genomic_DNA"/>
</dbReference>
<dbReference type="Proteomes" id="UP000613512">
    <property type="component" value="Unassembled WGS sequence"/>
</dbReference>
<feature type="domain" description="AB hydrolase-1" evidence="1">
    <location>
        <begin position="156"/>
        <end position="259"/>
    </location>
</feature>
<dbReference type="PANTHER" id="PTHR46438:SF11">
    <property type="entry name" value="LIPASE-RELATED"/>
    <property type="match status" value="1"/>
</dbReference>
<dbReference type="Gene3D" id="3.40.50.1820">
    <property type="entry name" value="alpha/beta hydrolase"/>
    <property type="match status" value="1"/>
</dbReference>
<feature type="domain" description="AB hydrolase-1" evidence="1">
    <location>
        <begin position="26"/>
        <end position="125"/>
    </location>
</feature>
<protein>
    <submittedName>
        <fullName evidence="2">Hydrolase YugF</fullName>
    </submittedName>
</protein>
<evidence type="ECO:0000313" key="2">
    <source>
        <dbReference type="EMBL" id="GGA87354.1"/>
    </source>
</evidence>
<proteinExistence type="predicted"/>
<dbReference type="InterPro" id="IPR000073">
    <property type="entry name" value="AB_hydrolase_1"/>
</dbReference>
<sequence length="272" mass="31406">MEYNQKHLQLMNTNVYCEYVLHEDKPTIFLIHGFVASMYTFNRLKPLLAKDYSVIAIDLPGFGKSEKSISFTYSFENYANLVIECLDYFKIDKASIAGHSMGGQIALYTAKNAPDRINKLVLFCSSGYLPRAKNYLIYSSYIPFFHLIARRKINSQSVVRNLRNVFYDHSLITSDQIEEYGKPLEDKNFAKSLVRLLRHREGDLRSEQLKEILTPTLILWGEEDKVVPLIIGKRLANDLPNAKLISFEKAGHLITEEKPKELFSYMKDFINS</sequence>
<name>A0A916S732_9BACI</name>
<evidence type="ECO:0000313" key="3">
    <source>
        <dbReference type="Proteomes" id="UP000613512"/>
    </source>
</evidence>
<comment type="caution">
    <text evidence="2">The sequence shown here is derived from an EMBL/GenBank/DDBJ whole genome shotgun (WGS) entry which is preliminary data.</text>
</comment>
<dbReference type="PRINTS" id="PR00111">
    <property type="entry name" value="ABHYDROLASE"/>
</dbReference>
<keyword evidence="2" id="KW-0378">Hydrolase</keyword>
<evidence type="ECO:0000259" key="1">
    <source>
        <dbReference type="Pfam" id="PF00561"/>
    </source>
</evidence>
<dbReference type="Pfam" id="PF00561">
    <property type="entry name" value="Abhydrolase_1"/>
    <property type="match status" value="2"/>
</dbReference>